<name>A0A4D6KJV8_VIGUN</name>
<keyword evidence="2" id="KW-1185">Reference proteome</keyword>
<reference evidence="1 2" key="1">
    <citation type="submission" date="2019-04" db="EMBL/GenBank/DDBJ databases">
        <title>An improved genome assembly and genetic linkage map for asparagus bean, Vigna unguiculata ssp. sesquipedialis.</title>
        <authorList>
            <person name="Xia Q."/>
            <person name="Zhang R."/>
            <person name="Dong Y."/>
        </authorList>
    </citation>
    <scope>NUCLEOTIDE SEQUENCE [LARGE SCALE GENOMIC DNA]</scope>
    <source>
        <tissue evidence="1">Leaf</tissue>
    </source>
</reference>
<evidence type="ECO:0000313" key="1">
    <source>
        <dbReference type="EMBL" id="QCD76935.1"/>
    </source>
</evidence>
<sequence length="88" mass="10271">MARWQRVGGPRAFFSLAEEENQGLEMNGRRRGRRRRLESLITVSGKRALAAVKGSGVVLWSREEEAAPISRWGRRKRRMCRCRLSSWR</sequence>
<proteinExistence type="predicted"/>
<accession>A0A4D6KJV8</accession>
<dbReference type="Proteomes" id="UP000501690">
    <property type="component" value="Linkage Group LG1"/>
</dbReference>
<dbReference type="AlphaFoldDB" id="A0A4D6KJV8"/>
<organism evidence="1 2">
    <name type="scientific">Vigna unguiculata</name>
    <name type="common">Cowpea</name>
    <dbReference type="NCBI Taxonomy" id="3917"/>
    <lineage>
        <taxon>Eukaryota</taxon>
        <taxon>Viridiplantae</taxon>
        <taxon>Streptophyta</taxon>
        <taxon>Embryophyta</taxon>
        <taxon>Tracheophyta</taxon>
        <taxon>Spermatophyta</taxon>
        <taxon>Magnoliopsida</taxon>
        <taxon>eudicotyledons</taxon>
        <taxon>Gunneridae</taxon>
        <taxon>Pentapetalae</taxon>
        <taxon>rosids</taxon>
        <taxon>fabids</taxon>
        <taxon>Fabales</taxon>
        <taxon>Fabaceae</taxon>
        <taxon>Papilionoideae</taxon>
        <taxon>50 kb inversion clade</taxon>
        <taxon>NPAAA clade</taxon>
        <taxon>indigoferoid/millettioid clade</taxon>
        <taxon>Phaseoleae</taxon>
        <taxon>Vigna</taxon>
    </lineage>
</organism>
<gene>
    <name evidence="1" type="ORF">DEO72_LG1g556</name>
</gene>
<dbReference type="EMBL" id="CP039345">
    <property type="protein sequence ID" value="QCD76935.1"/>
    <property type="molecule type" value="Genomic_DNA"/>
</dbReference>
<evidence type="ECO:0000313" key="2">
    <source>
        <dbReference type="Proteomes" id="UP000501690"/>
    </source>
</evidence>
<protein>
    <submittedName>
        <fullName evidence="1">Uncharacterized protein</fullName>
    </submittedName>
</protein>